<accession>A0A2I0I0K6</accession>
<protein>
    <submittedName>
        <fullName evidence="2">Uncharacterized protein</fullName>
    </submittedName>
</protein>
<sequence length="215" mass="23920">MTRQSEVNAWTWEHGLQKGSRVLQKAQKDNQENERTANPENSKDRHYGAIHHRITGVSEGNRNSTKTGFHSHPGILGTPFLLTTMEHTGQLGLNLATTTYHCDPQLVRSPMLPTLHQKTTGSLLWSRFFIGCQSGKYTHALLPKPPQTQSLVSWESNANGSARKFHPDQPVQPRQARLPVGSISRLDYTGSGLFVPAESPDSLCHFSDSFLVIRG</sequence>
<reference evidence="2 3" key="1">
    <citation type="submission" date="2017-11" db="EMBL/GenBank/DDBJ databases">
        <title>De-novo sequencing of pomegranate (Punica granatum L.) genome.</title>
        <authorList>
            <person name="Akparov Z."/>
            <person name="Amiraslanov A."/>
            <person name="Hajiyeva S."/>
            <person name="Abbasov M."/>
            <person name="Kaur K."/>
            <person name="Hamwieh A."/>
            <person name="Solovyev V."/>
            <person name="Salamov A."/>
            <person name="Braich B."/>
            <person name="Kosarev P."/>
            <person name="Mahmoud A."/>
            <person name="Hajiyev E."/>
            <person name="Babayeva S."/>
            <person name="Izzatullayeva V."/>
            <person name="Mammadov A."/>
            <person name="Mammadov A."/>
            <person name="Sharifova S."/>
            <person name="Ojaghi J."/>
            <person name="Eynullazada K."/>
            <person name="Bayramov B."/>
            <person name="Abdulazimova A."/>
            <person name="Shahmuradov I."/>
        </authorList>
    </citation>
    <scope>NUCLEOTIDE SEQUENCE [LARGE SCALE GENOMIC DNA]</scope>
    <source>
        <strain evidence="3">cv. AG2017</strain>
        <tissue evidence="2">Leaf</tissue>
    </source>
</reference>
<dbReference type="Proteomes" id="UP000233551">
    <property type="component" value="Unassembled WGS sequence"/>
</dbReference>
<evidence type="ECO:0000313" key="2">
    <source>
        <dbReference type="EMBL" id="PKI37509.1"/>
    </source>
</evidence>
<name>A0A2I0I0K6_PUNGR</name>
<proteinExistence type="predicted"/>
<organism evidence="2 3">
    <name type="scientific">Punica granatum</name>
    <name type="common">Pomegranate</name>
    <dbReference type="NCBI Taxonomy" id="22663"/>
    <lineage>
        <taxon>Eukaryota</taxon>
        <taxon>Viridiplantae</taxon>
        <taxon>Streptophyta</taxon>
        <taxon>Embryophyta</taxon>
        <taxon>Tracheophyta</taxon>
        <taxon>Spermatophyta</taxon>
        <taxon>Magnoliopsida</taxon>
        <taxon>eudicotyledons</taxon>
        <taxon>Gunneridae</taxon>
        <taxon>Pentapetalae</taxon>
        <taxon>rosids</taxon>
        <taxon>malvids</taxon>
        <taxon>Myrtales</taxon>
        <taxon>Lythraceae</taxon>
        <taxon>Punica</taxon>
    </lineage>
</organism>
<evidence type="ECO:0000256" key="1">
    <source>
        <dbReference type="SAM" id="MobiDB-lite"/>
    </source>
</evidence>
<feature type="region of interest" description="Disordered" evidence="1">
    <location>
        <begin position="18"/>
        <end position="45"/>
    </location>
</feature>
<comment type="caution">
    <text evidence="2">The sequence shown here is derived from an EMBL/GenBank/DDBJ whole genome shotgun (WGS) entry which is preliminary data.</text>
</comment>
<keyword evidence="3" id="KW-1185">Reference proteome</keyword>
<evidence type="ECO:0000313" key="3">
    <source>
        <dbReference type="Proteomes" id="UP000233551"/>
    </source>
</evidence>
<gene>
    <name evidence="2" type="ORF">CRG98_042107</name>
</gene>
<feature type="compositionally biased region" description="Basic and acidic residues" evidence="1">
    <location>
        <begin position="26"/>
        <end position="45"/>
    </location>
</feature>
<dbReference type="EMBL" id="PGOL01004378">
    <property type="protein sequence ID" value="PKI37509.1"/>
    <property type="molecule type" value="Genomic_DNA"/>
</dbReference>
<dbReference type="AlphaFoldDB" id="A0A2I0I0K6"/>